<protein>
    <submittedName>
        <fullName evidence="1">Cyclin-dependent kinase 2-interacting protein</fullName>
    </submittedName>
</protein>
<gene>
    <name evidence="1" type="ORF">SUZIE_195070</name>
</gene>
<keyword evidence="1" id="KW-0418">Kinase</keyword>
<dbReference type="PRINTS" id="PR02040">
    <property type="entry name" value="CDK2IP"/>
</dbReference>
<dbReference type="Proteomes" id="UP001166674">
    <property type="component" value="Unassembled WGS sequence"/>
</dbReference>
<evidence type="ECO:0000313" key="1">
    <source>
        <dbReference type="EMBL" id="MBZ3887861.1"/>
    </source>
</evidence>
<name>A0AA41NCT7_SCICA</name>
<sequence>MEKLFSTTKGICELENYHYGEESERPPMFHMWSTTHLYEVSHQLSDTYRQEFLLKCTVGAELAHMAEHDLALSYLSVWLYQPYMESMLLETGHQVL</sequence>
<organism evidence="1 2">
    <name type="scientific">Sciurus carolinensis</name>
    <name type="common">Eastern gray squirrel</name>
    <dbReference type="NCBI Taxonomy" id="30640"/>
    <lineage>
        <taxon>Eukaryota</taxon>
        <taxon>Metazoa</taxon>
        <taxon>Chordata</taxon>
        <taxon>Craniata</taxon>
        <taxon>Vertebrata</taxon>
        <taxon>Euteleostomi</taxon>
        <taxon>Mammalia</taxon>
        <taxon>Eutheria</taxon>
        <taxon>Euarchontoglires</taxon>
        <taxon>Glires</taxon>
        <taxon>Rodentia</taxon>
        <taxon>Sciuromorpha</taxon>
        <taxon>Sciuridae</taxon>
        <taxon>Sciurinae</taxon>
        <taxon>Sciurini</taxon>
        <taxon>Sciurus</taxon>
    </lineage>
</organism>
<accession>A0AA41NCT7</accession>
<dbReference type="EMBL" id="JAATJV010419749">
    <property type="protein sequence ID" value="MBZ3887861.1"/>
    <property type="molecule type" value="Genomic_DNA"/>
</dbReference>
<keyword evidence="1" id="KW-0808">Transferase</keyword>
<reference evidence="1" key="1">
    <citation type="submission" date="2020-03" db="EMBL/GenBank/DDBJ databases">
        <title>Studies in the Genomics of Life Span.</title>
        <authorList>
            <person name="Glass D."/>
        </authorList>
    </citation>
    <scope>NUCLEOTIDE SEQUENCE</scope>
    <source>
        <strain evidence="1">SUZIE</strain>
        <tissue evidence="1">Muscle</tissue>
    </source>
</reference>
<dbReference type="InterPro" id="IPR023250">
    <property type="entry name" value="Cyclin-dep_Kinase_2_interact"/>
</dbReference>
<dbReference type="AlphaFoldDB" id="A0AA41NCT7"/>
<proteinExistence type="predicted"/>
<dbReference type="GO" id="GO:0016301">
    <property type="term" value="F:kinase activity"/>
    <property type="evidence" value="ECO:0007669"/>
    <property type="project" value="UniProtKB-KW"/>
</dbReference>
<evidence type="ECO:0000313" key="2">
    <source>
        <dbReference type="Proteomes" id="UP001166674"/>
    </source>
</evidence>
<keyword evidence="2" id="KW-1185">Reference proteome</keyword>
<comment type="caution">
    <text evidence="1">The sequence shown here is derived from an EMBL/GenBank/DDBJ whole genome shotgun (WGS) entry which is preliminary data.</text>
</comment>